<evidence type="ECO:0000256" key="1">
    <source>
        <dbReference type="ARBA" id="ARBA00004651"/>
    </source>
</evidence>
<dbReference type="Pfam" id="PF07681">
    <property type="entry name" value="DoxX"/>
    <property type="match status" value="1"/>
</dbReference>
<name>A0A248VQS7_9BURK</name>
<comment type="similarity">
    <text evidence="2">Belongs to the DoxX family.</text>
</comment>
<evidence type="ECO:0000313" key="8">
    <source>
        <dbReference type="EMBL" id="ASW01394.1"/>
    </source>
</evidence>
<comment type="subcellular location">
    <subcellularLocation>
        <location evidence="1">Cell membrane</location>
        <topology evidence="1">Multi-pass membrane protein</topology>
    </subcellularLocation>
</comment>
<sequence>MSRPVDSGVILIARIALAVLFLWGGVMKLLGYAGFVGYLHSKGVPFVQIAAPIAVAVEALGGLLLIVGFKVRPLALVMAVYTVATAVLGHDFWNVTDAALQRDMVIHFWKNIGIAGGFLLLFVTGAGRISIDGERSGAGSLGGRSPRGGLGL</sequence>
<proteinExistence type="inferred from homology"/>
<dbReference type="RefSeq" id="WP_095421295.1">
    <property type="nucleotide sequence ID" value="NZ_CP022990.1"/>
</dbReference>
<feature type="transmembrane region" description="Helical" evidence="7">
    <location>
        <begin position="46"/>
        <end position="67"/>
    </location>
</feature>
<dbReference type="EMBL" id="CP022990">
    <property type="protein sequence ID" value="ASW01394.1"/>
    <property type="molecule type" value="Genomic_DNA"/>
</dbReference>
<evidence type="ECO:0000256" key="2">
    <source>
        <dbReference type="ARBA" id="ARBA00006679"/>
    </source>
</evidence>
<dbReference type="Proteomes" id="UP000215158">
    <property type="component" value="Chromosome 2"/>
</dbReference>
<feature type="transmembrane region" description="Helical" evidence="7">
    <location>
        <begin position="112"/>
        <end position="131"/>
    </location>
</feature>
<dbReference type="OrthoDB" id="9792760at2"/>
<evidence type="ECO:0000256" key="7">
    <source>
        <dbReference type="SAM" id="Phobius"/>
    </source>
</evidence>
<evidence type="ECO:0000256" key="3">
    <source>
        <dbReference type="ARBA" id="ARBA00022475"/>
    </source>
</evidence>
<evidence type="ECO:0000256" key="6">
    <source>
        <dbReference type="ARBA" id="ARBA00023136"/>
    </source>
</evidence>
<evidence type="ECO:0000256" key="4">
    <source>
        <dbReference type="ARBA" id="ARBA00022692"/>
    </source>
</evidence>
<organism evidence="8 9">
    <name type="scientific">Paraburkholderia aromaticivorans</name>
    <dbReference type="NCBI Taxonomy" id="2026199"/>
    <lineage>
        <taxon>Bacteria</taxon>
        <taxon>Pseudomonadati</taxon>
        <taxon>Pseudomonadota</taxon>
        <taxon>Betaproteobacteria</taxon>
        <taxon>Burkholderiales</taxon>
        <taxon>Burkholderiaceae</taxon>
        <taxon>Paraburkholderia</taxon>
    </lineage>
</organism>
<dbReference type="PANTHER" id="PTHR33452:SF1">
    <property type="entry name" value="INNER MEMBRANE PROTEIN YPHA-RELATED"/>
    <property type="match status" value="1"/>
</dbReference>
<protein>
    <submittedName>
        <fullName evidence="8">Quinol oxidase</fullName>
    </submittedName>
</protein>
<accession>A0A248VQS7</accession>
<dbReference type="AlphaFoldDB" id="A0A248VQS7"/>
<keyword evidence="9" id="KW-1185">Reference proteome</keyword>
<keyword evidence="3" id="KW-1003">Cell membrane</keyword>
<dbReference type="InterPro" id="IPR032808">
    <property type="entry name" value="DoxX"/>
</dbReference>
<reference evidence="8 9" key="1">
    <citation type="submission" date="2017-08" db="EMBL/GenBank/DDBJ databases">
        <title>Identification and genetic characteristics of simultaneous BTEX- and naphthalene-degrading Paraburkholderia sp. BN5 isolated from petroleum-contaminated soil.</title>
        <authorList>
            <person name="Lee Y."/>
            <person name="Jeon C.O."/>
        </authorList>
    </citation>
    <scope>NUCLEOTIDE SEQUENCE [LARGE SCALE GENOMIC DNA]</scope>
    <source>
        <strain evidence="8 9">BN5</strain>
    </source>
</reference>
<dbReference type="InterPro" id="IPR051907">
    <property type="entry name" value="DoxX-like_oxidoreductase"/>
</dbReference>
<evidence type="ECO:0000256" key="5">
    <source>
        <dbReference type="ARBA" id="ARBA00022989"/>
    </source>
</evidence>
<feature type="transmembrane region" description="Helical" evidence="7">
    <location>
        <begin position="7"/>
        <end position="26"/>
    </location>
</feature>
<feature type="transmembrane region" description="Helical" evidence="7">
    <location>
        <begin position="74"/>
        <end position="92"/>
    </location>
</feature>
<gene>
    <name evidence="8" type="ORF">CJU94_24765</name>
</gene>
<dbReference type="GO" id="GO:0005886">
    <property type="term" value="C:plasma membrane"/>
    <property type="evidence" value="ECO:0007669"/>
    <property type="project" value="UniProtKB-SubCell"/>
</dbReference>
<dbReference type="PANTHER" id="PTHR33452">
    <property type="entry name" value="OXIDOREDUCTASE CATD-RELATED"/>
    <property type="match status" value="1"/>
</dbReference>
<keyword evidence="5 7" id="KW-1133">Transmembrane helix</keyword>
<keyword evidence="6 7" id="KW-0472">Membrane</keyword>
<keyword evidence="4 7" id="KW-0812">Transmembrane</keyword>
<dbReference type="KEGG" id="parb:CJU94_24765"/>
<evidence type="ECO:0000313" key="9">
    <source>
        <dbReference type="Proteomes" id="UP000215158"/>
    </source>
</evidence>